<evidence type="ECO:0000256" key="1">
    <source>
        <dbReference type="ARBA" id="ARBA00009437"/>
    </source>
</evidence>
<dbReference type="InterPro" id="IPR036388">
    <property type="entry name" value="WH-like_DNA-bd_sf"/>
</dbReference>
<dbReference type="Proteomes" id="UP000000644">
    <property type="component" value="Chromosome"/>
</dbReference>
<dbReference type="InterPro" id="IPR036390">
    <property type="entry name" value="WH_DNA-bd_sf"/>
</dbReference>
<dbReference type="SUPFAM" id="SSF46785">
    <property type="entry name" value="Winged helix' DNA-binding domain"/>
    <property type="match status" value="1"/>
</dbReference>
<evidence type="ECO:0000256" key="2">
    <source>
        <dbReference type="ARBA" id="ARBA00023015"/>
    </source>
</evidence>
<keyword evidence="7" id="KW-1185">Reference proteome</keyword>
<comment type="similarity">
    <text evidence="1">Belongs to the LysR transcriptional regulatory family.</text>
</comment>
<dbReference type="Pfam" id="PF03466">
    <property type="entry name" value="LysR_substrate"/>
    <property type="match status" value="1"/>
</dbReference>
<dbReference type="AlphaFoldDB" id="A1VQF8"/>
<evidence type="ECO:0000313" key="7">
    <source>
        <dbReference type="Proteomes" id="UP000000644"/>
    </source>
</evidence>
<dbReference type="PANTHER" id="PTHR30537:SF3">
    <property type="entry name" value="TRANSCRIPTIONAL REGULATORY PROTEIN"/>
    <property type="match status" value="1"/>
</dbReference>
<dbReference type="InterPro" id="IPR000847">
    <property type="entry name" value="LysR_HTH_N"/>
</dbReference>
<dbReference type="KEGG" id="pna:Pnap_2583"/>
<dbReference type="STRING" id="365044.Pnap_2583"/>
<protein>
    <submittedName>
        <fullName evidence="6">Transcriptional regulator, LysR family</fullName>
    </submittedName>
</protein>
<dbReference type="SUPFAM" id="SSF53850">
    <property type="entry name" value="Periplasmic binding protein-like II"/>
    <property type="match status" value="1"/>
</dbReference>
<dbReference type="EMBL" id="CP000529">
    <property type="protein sequence ID" value="ABM37886.1"/>
    <property type="molecule type" value="Genomic_DNA"/>
</dbReference>
<dbReference type="PROSITE" id="PS50931">
    <property type="entry name" value="HTH_LYSR"/>
    <property type="match status" value="1"/>
</dbReference>
<sequence length="312" mass="33509">MQVRLASLQNLNLKVNWDDLRLLIVVAGHPSLLEVGRVLGIATTTVSRRIAALEAGVGAQLVHRTHVGTVLTAAGKTLVAALEPLALELEATVRQSAGADSQIEGAIKVSVAEGLVPLTLEAIQSFRTAHPGVVFELDASHRSLDMGKNEADVAVRMLQPKSDGLVVRRIGPVHFGVYMSSQLPLARFVPRGAGLLARLDGVVLGGELAGLKESVWLRSRVRAVALQTQTLGSLIDAVRRGIGVGVIPDELVRVDTRLRRLCDCEAMPRKTLWLIMHQRTAKLPRIRLFADHMTAHLRNASAPAGTTVAPEV</sequence>
<gene>
    <name evidence="6" type="ordered locus">Pnap_2583</name>
</gene>
<reference evidence="7" key="1">
    <citation type="journal article" date="2009" name="Environ. Microbiol.">
        <title>The genome of Polaromonas naphthalenivorans strain CJ2, isolated from coal tar-contaminated sediment, reveals physiological and metabolic versatility and evolution through extensive horizontal gene transfer.</title>
        <authorList>
            <person name="Yagi J.M."/>
            <person name="Sims D."/>
            <person name="Brettin T."/>
            <person name="Bruce D."/>
            <person name="Madsen E.L."/>
        </authorList>
    </citation>
    <scope>NUCLEOTIDE SEQUENCE [LARGE SCALE GENOMIC DNA]</scope>
    <source>
        <strain evidence="7">CJ2</strain>
    </source>
</reference>
<dbReference type="PANTHER" id="PTHR30537">
    <property type="entry name" value="HTH-TYPE TRANSCRIPTIONAL REGULATOR"/>
    <property type="match status" value="1"/>
</dbReference>
<dbReference type="GO" id="GO:0006351">
    <property type="term" value="P:DNA-templated transcription"/>
    <property type="evidence" value="ECO:0007669"/>
    <property type="project" value="TreeGrafter"/>
</dbReference>
<dbReference type="Gene3D" id="1.10.10.10">
    <property type="entry name" value="Winged helix-like DNA-binding domain superfamily/Winged helix DNA-binding domain"/>
    <property type="match status" value="1"/>
</dbReference>
<dbReference type="GO" id="GO:0003700">
    <property type="term" value="F:DNA-binding transcription factor activity"/>
    <property type="evidence" value="ECO:0007669"/>
    <property type="project" value="InterPro"/>
</dbReference>
<keyword evidence="3" id="KW-0238">DNA-binding</keyword>
<keyword evidence="2" id="KW-0805">Transcription regulation</keyword>
<dbReference type="InterPro" id="IPR058163">
    <property type="entry name" value="LysR-type_TF_proteobact-type"/>
</dbReference>
<proteinExistence type="inferred from homology"/>
<dbReference type="HOGENOM" id="CLU_039613_2_0_4"/>
<accession>A1VQF8</accession>
<dbReference type="InterPro" id="IPR005119">
    <property type="entry name" value="LysR_subst-bd"/>
</dbReference>
<organism evidence="6 7">
    <name type="scientific">Polaromonas naphthalenivorans (strain CJ2)</name>
    <dbReference type="NCBI Taxonomy" id="365044"/>
    <lineage>
        <taxon>Bacteria</taxon>
        <taxon>Pseudomonadati</taxon>
        <taxon>Pseudomonadota</taxon>
        <taxon>Betaproteobacteria</taxon>
        <taxon>Burkholderiales</taxon>
        <taxon>Comamonadaceae</taxon>
        <taxon>Polaromonas</taxon>
    </lineage>
</organism>
<evidence type="ECO:0000259" key="5">
    <source>
        <dbReference type="PROSITE" id="PS50931"/>
    </source>
</evidence>
<evidence type="ECO:0000313" key="6">
    <source>
        <dbReference type="EMBL" id="ABM37886.1"/>
    </source>
</evidence>
<dbReference type="GO" id="GO:0043565">
    <property type="term" value="F:sequence-specific DNA binding"/>
    <property type="evidence" value="ECO:0007669"/>
    <property type="project" value="TreeGrafter"/>
</dbReference>
<feature type="domain" description="HTH lysR-type" evidence="5">
    <location>
        <begin position="15"/>
        <end position="72"/>
    </location>
</feature>
<keyword evidence="4" id="KW-0804">Transcription</keyword>
<dbReference type="Gene3D" id="3.40.190.290">
    <property type="match status" value="1"/>
</dbReference>
<evidence type="ECO:0000256" key="3">
    <source>
        <dbReference type="ARBA" id="ARBA00023125"/>
    </source>
</evidence>
<dbReference type="eggNOG" id="COG0583">
    <property type="taxonomic scope" value="Bacteria"/>
</dbReference>
<dbReference type="OrthoDB" id="9072091at2"/>
<evidence type="ECO:0000256" key="4">
    <source>
        <dbReference type="ARBA" id="ARBA00023163"/>
    </source>
</evidence>
<dbReference type="Pfam" id="PF00126">
    <property type="entry name" value="HTH_1"/>
    <property type="match status" value="1"/>
</dbReference>
<name>A1VQF8_POLNA</name>